<feature type="domain" description="DNA-binding protein H-NS-like C-terminal" evidence="1">
    <location>
        <begin position="60"/>
        <end position="101"/>
    </location>
</feature>
<dbReference type="Pfam" id="PF00816">
    <property type="entry name" value="Histone_HNS"/>
    <property type="match status" value="1"/>
</dbReference>
<dbReference type="SMART" id="SM00528">
    <property type="entry name" value="HNS"/>
    <property type="match status" value="1"/>
</dbReference>
<dbReference type="RefSeq" id="WP_046006862.1">
    <property type="nucleotide sequence ID" value="NZ_JXYA01000057.1"/>
</dbReference>
<evidence type="ECO:0000313" key="3">
    <source>
        <dbReference type="Proteomes" id="UP000033452"/>
    </source>
</evidence>
<evidence type="ECO:0000313" key="2">
    <source>
        <dbReference type="EMBL" id="KJZ06009.1"/>
    </source>
</evidence>
<dbReference type="GO" id="GO:0003677">
    <property type="term" value="F:DNA binding"/>
    <property type="evidence" value="ECO:0007669"/>
    <property type="project" value="InterPro"/>
</dbReference>
<name>A0A0F4QFD9_9GAMM</name>
<sequence>MREIRSFIKTASYSDLNKALELIQAAIDEQAKQEEAKKEVLALIKEKGLSLEDFAAESATDKRSKVRPKYRIEKDGEVFEWTGRGKTPKAFVGVDLEDHKI</sequence>
<dbReference type="AlphaFoldDB" id="A0A0F4QFD9"/>
<protein>
    <submittedName>
        <fullName evidence="2">Histone family protein nucleoid-structuring protein H-NS</fullName>
    </submittedName>
</protein>
<dbReference type="EMBL" id="JXYA01000057">
    <property type="protein sequence ID" value="KJZ06009.1"/>
    <property type="molecule type" value="Genomic_DNA"/>
</dbReference>
<dbReference type="InterPro" id="IPR054180">
    <property type="entry name" value="H-NS-like_N"/>
</dbReference>
<gene>
    <name evidence="2" type="ORF">TW77_20660</name>
</gene>
<dbReference type="Proteomes" id="UP000033452">
    <property type="component" value="Unassembled WGS sequence"/>
</dbReference>
<dbReference type="InterPro" id="IPR027444">
    <property type="entry name" value="H-NS_C_dom"/>
</dbReference>
<comment type="caution">
    <text evidence="2">The sequence shown here is derived from an EMBL/GenBank/DDBJ whole genome shotgun (WGS) entry which is preliminary data.</text>
</comment>
<reference evidence="2 3" key="1">
    <citation type="journal article" date="2015" name="BMC Genomics">
        <title>Genome mining reveals unlocked bioactive potential of marine Gram-negative bacteria.</title>
        <authorList>
            <person name="Machado H."/>
            <person name="Sonnenschein E.C."/>
            <person name="Melchiorsen J."/>
            <person name="Gram L."/>
        </authorList>
    </citation>
    <scope>NUCLEOTIDE SEQUENCE [LARGE SCALE GENOMIC DNA]</scope>
    <source>
        <strain evidence="2 3">S2471</strain>
    </source>
</reference>
<dbReference type="SUPFAM" id="SSF81273">
    <property type="entry name" value="H-NS histone-like proteins"/>
    <property type="match status" value="1"/>
</dbReference>
<dbReference type="Pfam" id="PF22470">
    <property type="entry name" value="Histone_HNS_N"/>
    <property type="match status" value="1"/>
</dbReference>
<keyword evidence="3" id="KW-1185">Reference proteome</keyword>
<dbReference type="OrthoDB" id="6088948at2"/>
<accession>A0A0F4QFD9</accession>
<dbReference type="PATRIC" id="fig|43658.5.peg.4357"/>
<organism evidence="2 3">
    <name type="scientific">Pseudoalteromonas rubra</name>
    <dbReference type="NCBI Taxonomy" id="43658"/>
    <lineage>
        <taxon>Bacteria</taxon>
        <taxon>Pseudomonadati</taxon>
        <taxon>Pseudomonadota</taxon>
        <taxon>Gammaproteobacteria</taxon>
        <taxon>Alteromonadales</taxon>
        <taxon>Pseudoalteromonadaceae</taxon>
        <taxon>Pseudoalteromonas</taxon>
    </lineage>
</organism>
<proteinExistence type="predicted"/>
<dbReference type="Gene3D" id="3.30.160.510">
    <property type="entry name" value="Histone-like nucleoid-structuring protein H-NS"/>
    <property type="match status" value="1"/>
</dbReference>
<evidence type="ECO:0000259" key="1">
    <source>
        <dbReference type="SMART" id="SM00528"/>
    </source>
</evidence>